<dbReference type="EMBL" id="JAYMGO010000015">
    <property type="protein sequence ID" value="KAL1260859.1"/>
    <property type="molecule type" value="Genomic_DNA"/>
</dbReference>
<sequence>MPPLSSSQATHEAAFIKNPSVSSHTRLNTPPSRSPPFIQTGIYARTHDNMDTHRYTHPSRASRRHEGHLVRSRASLSLSLPPIFPPILPSSPPISFLARLPFEASLECWGRFYHLSTPLYLCFHYHAASHRSQSESWYRGKEAFLLTDKRGGPSQVGFCPTEAPGVGHLGGGVAGVHLRCQIHQSFIYTSIGGGPTDLQPQGIVLGAGGHQHQKPAGAEMFRDRRGRVPWADQTLREKKRGLKGATAYSYCNLKVMVYCAH</sequence>
<feature type="compositionally biased region" description="Polar residues" evidence="1">
    <location>
        <begin position="19"/>
        <end position="31"/>
    </location>
</feature>
<evidence type="ECO:0000256" key="1">
    <source>
        <dbReference type="SAM" id="MobiDB-lite"/>
    </source>
</evidence>
<feature type="compositionally biased region" description="Polar residues" evidence="1">
    <location>
        <begin position="1"/>
        <end position="10"/>
    </location>
</feature>
<name>A0ABR3M9X7_9TELE</name>
<comment type="caution">
    <text evidence="2">The sequence shown here is derived from an EMBL/GenBank/DDBJ whole genome shotgun (WGS) entry which is preliminary data.</text>
</comment>
<gene>
    <name evidence="2" type="ORF">QQF64_008686</name>
</gene>
<feature type="region of interest" description="Disordered" evidence="1">
    <location>
        <begin position="1"/>
        <end position="39"/>
    </location>
</feature>
<organism evidence="2 3">
    <name type="scientific">Cirrhinus molitorella</name>
    <name type="common">mud carp</name>
    <dbReference type="NCBI Taxonomy" id="172907"/>
    <lineage>
        <taxon>Eukaryota</taxon>
        <taxon>Metazoa</taxon>
        <taxon>Chordata</taxon>
        <taxon>Craniata</taxon>
        <taxon>Vertebrata</taxon>
        <taxon>Euteleostomi</taxon>
        <taxon>Actinopterygii</taxon>
        <taxon>Neopterygii</taxon>
        <taxon>Teleostei</taxon>
        <taxon>Ostariophysi</taxon>
        <taxon>Cypriniformes</taxon>
        <taxon>Cyprinidae</taxon>
        <taxon>Labeoninae</taxon>
        <taxon>Labeonini</taxon>
        <taxon>Cirrhinus</taxon>
    </lineage>
</organism>
<evidence type="ECO:0000313" key="2">
    <source>
        <dbReference type="EMBL" id="KAL1260859.1"/>
    </source>
</evidence>
<keyword evidence="3" id="KW-1185">Reference proteome</keyword>
<protein>
    <submittedName>
        <fullName evidence="2">Uncharacterized protein</fullName>
    </submittedName>
</protein>
<dbReference type="Proteomes" id="UP001558613">
    <property type="component" value="Unassembled WGS sequence"/>
</dbReference>
<accession>A0ABR3M9X7</accession>
<reference evidence="2 3" key="1">
    <citation type="submission" date="2023-09" db="EMBL/GenBank/DDBJ databases">
        <authorList>
            <person name="Wang M."/>
        </authorList>
    </citation>
    <scope>NUCLEOTIDE SEQUENCE [LARGE SCALE GENOMIC DNA]</scope>
    <source>
        <strain evidence="2">GT-2023</strain>
        <tissue evidence="2">Liver</tissue>
    </source>
</reference>
<proteinExistence type="predicted"/>
<evidence type="ECO:0000313" key="3">
    <source>
        <dbReference type="Proteomes" id="UP001558613"/>
    </source>
</evidence>